<proteinExistence type="predicted"/>
<organism evidence="2">
    <name type="scientific">marine metagenome</name>
    <dbReference type="NCBI Taxonomy" id="408172"/>
    <lineage>
        <taxon>unclassified sequences</taxon>
        <taxon>metagenomes</taxon>
        <taxon>ecological metagenomes</taxon>
    </lineage>
</organism>
<dbReference type="InterPro" id="IPR042175">
    <property type="entry name" value="Cell/Rod_MreC_2"/>
</dbReference>
<dbReference type="Gene3D" id="2.40.10.350">
    <property type="entry name" value="Rod shape-determining protein MreC, domain 2"/>
    <property type="match status" value="1"/>
</dbReference>
<protein>
    <recommendedName>
        <fullName evidence="1">Rod shape-determining protein MreC beta-barrel core domain-containing protein</fullName>
    </recommendedName>
</protein>
<sequence>MAGDNSDTLHLELLSPKASITVGMRTSTSGHGGKLPPGLPIGRVSRISEGIVQVQPFVDFGRLDYVLVADWGIIAFESVLNADRPTVGTAKQEGILNQTGPGNQTQ</sequence>
<accession>A0A383CHI9</accession>
<evidence type="ECO:0000259" key="1">
    <source>
        <dbReference type="Pfam" id="PF04085"/>
    </source>
</evidence>
<feature type="domain" description="Rod shape-determining protein MreC beta-barrel core" evidence="1">
    <location>
        <begin position="2"/>
        <end position="69"/>
    </location>
</feature>
<name>A0A383CHI9_9ZZZZ</name>
<dbReference type="Pfam" id="PF04085">
    <property type="entry name" value="MreC"/>
    <property type="match status" value="1"/>
</dbReference>
<dbReference type="EMBL" id="UINC01208845">
    <property type="protein sequence ID" value="SVE31594.1"/>
    <property type="molecule type" value="Genomic_DNA"/>
</dbReference>
<evidence type="ECO:0000313" key="2">
    <source>
        <dbReference type="EMBL" id="SVE31594.1"/>
    </source>
</evidence>
<dbReference type="InterPro" id="IPR055342">
    <property type="entry name" value="MreC_beta-barrel_core"/>
</dbReference>
<dbReference type="AlphaFoldDB" id="A0A383CHI9"/>
<reference evidence="2" key="1">
    <citation type="submission" date="2018-05" db="EMBL/GenBank/DDBJ databases">
        <authorList>
            <person name="Lanie J.A."/>
            <person name="Ng W.-L."/>
            <person name="Kazmierczak K.M."/>
            <person name="Andrzejewski T.M."/>
            <person name="Davidsen T.M."/>
            <person name="Wayne K.J."/>
            <person name="Tettelin H."/>
            <person name="Glass J.I."/>
            <person name="Rusch D."/>
            <person name="Podicherti R."/>
            <person name="Tsui H.-C.T."/>
            <person name="Winkler M.E."/>
        </authorList>
    </citation>
    <scope>NUCLEOTIDE SEQUENCE</scope>
</reference>
<gene>
    <name evidence="2" type="ORF">METZ01_LOCUS484448</name>
</gene>